<keyword evidence="2" id="KW-1185">Reference proteome</keyword>
<reference evidence="1 2" key="1">
    <citation type="submission" date="2017-05" db="EMBL/GenBank/DDBJ databases">
        <authorList>
            <person name="Varghese N."/>
            <person name="Submissions S."/>
        </authorList>
    </citation>
    <scope>NUCLEOTIDE SEQUENCE [LARGE SCALE GENOMIC DNA]</scope>
    <source>
        <strain evidence="1 2">DSM 45474</strain>
    </source>
</reference>
<gene>
    <name evidence="1" type="ORF">SAMN06264849_101420</name>
</gene>
<accession>A0A521AYX5</accession>
<evidence type="ECO:0000313" key="1">
    <source>
        <dbReference type="EMBL" id="SMO39720.1"/>
    </source>
</evidence>
<proteinExistence type="predicted"/>
<evidence type="ECO:0000313" key="2">
    <source>
        <dbReference type="Proteomes" id="UP000315636"/>
    </source>
</evidence>
<dbReference type="Proteomes" id="UP000315636">
    <property type="component" value="Unassembled WGS sequence"/>
</dbReference>
<dbReference type="EMBL" id="FXTI01000001">
    <property type="protein sequence ID" value="SMO39720.1"/>
    <property type="molecule type" value="Genomic_DNA"/>
</dbReference>
<dbReference type="NCBIfam" id="TIGR02833">
    <property type="entry name" value="spore_III_AB"/>
    <property type="match status" value="1"/>
</dbReference>
<organism evidence="1 2">
    <name type="scientific">Melghirimyces algeriensis</name>
    <dbReference type="NCBI Taxonomy" id="910412"/>
    <lineage>
        <taxon>Bacteria</taxon>
        <taxon>Bacillati</taxon>
        <taxon>Bacillota</taxon>
        <taxon>Bacilli</taxon>
        <taxon>Bacillales</taxon>
        <taxon>Thermoactinomycetaceae</taxon>
        <taxon>Melghirimyces</taxon>
    </lineage>
</organism>
<dbReference type="AlphaFoldDB" id="A0A521AYX5"/>
<dbReference type="InterPro" id="IPR014198">
    <property type="entry name" value="Spore_III_AB"/>
</dbReference>
<dbReference type="OrthoDB" id="1957909at2"/>
<dbReference type="Pfam" id="PF09548">
    <property type="entry name" value="Spore_III_AB"/>
    <property type="match status" value="1"/>
</dbReference>
<dbReference type="PIRSF" id="PIRSF021435">
    <property type="entry name" value="SpoIIIAB"/>
    <property type="match status" value="1"/>
</dbReference>
<name>A0A521AYX5_9BACL</name>
<sequence length="172" mass="19656">MLKLLGAVCILLSTSAIGFRKAHSFAERPRQIRRIRGSLSLLQTEIVYGSRRLDRICEHIAARETGSVGSLYARCGEYLKTWDGVSTFECWKRAVEETWPLMSLKEPEREILIDFGKTLGVSNREDQLTHLARVRTNLEVEENQARDEQLRYEKMCRSLGILGGALIVILIY</sequence>
<dbReference type="RefSeq" id="WP_142504098.1">
    <property type="nucleotide sequence ID" value="NZ_FXTI01000001.1"/>
</dbReference>
<protein>
    <submittedName>
        <fullName evidence="1">Stage III sporulation protein AB</fullName>
    </submittedName>
</protein>